<feature type="transmembrane region" description="Helical" evidence="11">
    <location>
        <begin position="50"/>
        <end position="71"/>
    </location>
</feature>
<protein>
    <submittedName>
        <fullName evidence="12">Membrane protein</fullName>
    </submittedName>
</protein>
<keyword evidence="8" id="KW-0770">Synapse</keyword>
<feature type="transmembrane region" description="Helical" evidence="11">
    <location>
        <begin position="144"/>
        <end position="162"/>
    </location>
</feature>
<evidence type="ECO:0000256" key="2">
    <source>
        <dbReference type="ARBA" id="ARBA00004644"/>
    </source>
</evidence>
<keyword evidence="13" id="KW-1185">Reference proteome</keyword>
<evidence type="ECO:0000256" key="1">
    <source>
        <dbReference type="ARBA" id="ARBA00004146"/>
    </source>
</evidence>
<keyword evidence="10" id="KW-0968">Cytoplasmic vesicle</keyword>
<dbReference type="SUPFAM" id="SSF161111">
    <property type="entry name" value="Cation efflux protein transmembrane domain-like"/>
    <property type="match status" value="1"/>
</dbReference>
<reference evidence="12 13" key="1">
    <citation type="journal article" date="2019" name="Emerg. Microbes Infect.">
        <title>Comprehensive subspecies identification of 175 nontuberculous mycobacteria species based on 7547 genomic profiles.</title>
        <authorList>
            <person name="Matsumoto Y."/>
            <person name="Kinjo T."/>
            <person name="Motooka D."/>
            <person name="Nabeya D."/>
            <person name="Jung N."/>
            <person name="Uechi K."/>
            <person name="Horii T."/>
            <person name="Iida T."/>
            <person name="Fujita J."/>
            <person name="Nakamura S."/>
        </authorList>
    </citation>
    <scope>NUCLEOTIDE SEQUENCE [LARGE SCALE GENOMIC DNA]</scope>
    <source>
        <strain evidence="12 13">JCM 12143</strain>
    </source>
</reference>
<dbReference type="GO" id="GO:0008324">
    <property type="term" value="F:monoatomic cation transmembrane transporter activity"/>
    <property type="evidence" value="ECO:0007669"/>
    <property type="project" value="InterPro"/>
</dbReference>
<dbReference type="EMBL" id="AP022564">
    <property type="protein sequence ID" value="BBX21639.1"/>
    <property type="molecule type" value="Genomic_DNA"/>
</dbReference>
<evidence type="ECO:0000256" key="4">
    <source>
        <dbReference type="ARBA" id="ARBA00022692"/>
    </source>
</evidence>
<dbReference type="Gene3D" id="1.20.1510.10">
    <property type="entry name" value="Cation efflux protein transmembrane domain"/>
    <property type="match status" value="1"/>
</dbReference>
<organism evidence="12 13">
    <name type="scientific">Mycolicibacter terrae</name>
    <dbReference type="NCBI Taxonomy" id="1788"/>
    <lineage>
        <taxon>Bacteria</taxon>
        <taxon>Bacillati</taxon>
        <taxon>Actinomycetota</taxon>
        <taxon>Actinomycetes</taxon>
        <taxon>Mycobacteriales</taxon>
        <taxon>Mycobacteriaceae</taxon>
        <taxon>Mycolicibacter</taxon>
    </lineage>
</organism>
<gene>
    <name evidence="12" type="ORF">MTER_10500</name>
</gene>
<dbReference type="GO" id="GO:0031410">
    <property type="term" value="C:cytoplasmic vesicle"/>
    <property type="evidence" value="ECO:0007669"/>
    <property type="project" value="UniProtKB-KW"/>
</dbReference>
<name>A0AAD1HV19_9MYCO</name>
<evidence type="ECO:0000256" key="11">
    <source>
        <dbReference type="SAM" id="Phobius"/>
    </source>
</evidence>
<evidence type="ECO:0000313" key="12">
    <source>
        <dbReference type="EMBL" id="BBX21639.1"/>
    </source>
</evidence>
<keyword evidence="9 11" id="KW-0472">Membrane</keyword>
<evidence type="ECO:0000256" key="10">
    <source>
        <dbReference type="ARBA" id="ARBA00023329"/>
    </source>
</evidence>
<evidence type="ECO:0000313" key="13">
    <source>
        <dbReference type="Proteomes" id="UP000467636"/>
    </source>
</evidence>
<dbReference type="GO" id="GO:0016020">
    <property type="term" value="C:membrane"/>
    <property type="evidence" value="ECO:0007669"/>
    <property type="project" value="InterPro"/>
</dbReference>
<sequence length="237" mass="24873">MDSRVAGPDVGLTDTDATAVQHHDHAGHRHPARPVLDAGWHRAAGWARRLAWVSLVVVGFEGVLGLWQGLAAGSIALTGWALGAIPEAMAGAVVIWRFTGARTLSETAERRAQIGVAVSFWINAPYIAAESVRHLFGDQRTESSVIGIAITAGAVLVMPILGRAQRRLGTRLGSAATVGEGVQNYLCAIQAAAVLAGLTLTAQWAGGWWLDPLIGLGVAAVSVWQGFRSWRGEGCGC</sequence>
<feature type="transmembrane region" description="Helical" evidence="11">
    <location>
        <begin position="111"/>
        <end position="129"/>
    </location>
</feature>
<dbReference type="PANTHER" id="PTHR31937:SF2">
    <property type="entry name" value="TRANSMEMBRANE PROTEIN 163"/>
    <property type="match status" value="1"/>
</dbReference>
<accession>A0AAD1HV19</accession>
<keyword evidence="7 11" id="KW-1133">Transmembrane helix</keyword>
<comment type="similarity">
    <text evidence="3">Belongs to the TMEM163 family.</text>
</comment>
<comment type="subcellular location">
    <subcellularLocation>
        <location evidence="2">Cytoplasmic vesicle</location>
        <location evidence="2">Secretory vesicle</location>
        <location evidence="2">Synaptic vesicle membrane</location>
        <topology evidence="2">Multi-pass membrane protein</topology>
    </subcellularLocation>
    <subcellularLocation>
        <location evidence="1">Early endosome membrane</location>
    </subcellularLocation>
</comment>
<evidence type="ECO:0000256" key="6">
    <source>
        <dbReference type="ARBA" id="ARBA00022833"/>
    </source>
</evidence>
<evidence type="ECO:0000256" key="7">
    <source>
        <dbReference type="ARBA" id="ARBA00022989"/>
    </source>
</evidence>
<proteinExistence type="inferred from homology"/>
<keyword evidence="5" id="KW-0967">Endosome</keyword>
<dbReference type="PANTHER" id="PTHR31937">
    <property type="entry name" value="TRANSMEMBRANE PROTEIN 163"/>
    <property type="match status" value="1"/>
</dbReference>
<evidence type="ECO:0000256" key="8">
    <source>
        <dbReference type="ARBA" id="ARBA00023018"/>
    </source>
</evidence>
<keyword evidence="4 11" id="KW-0812">Transmembrane</keyword>
<evidence type="ECO:0000256" key="3">
    <source>
        <dbReference type="ARBA" id="ARBA00008731"/>
    </source>
</evidence>
<evidence type="ECO:0000256" key="9">
    <source>
        <dbReference type="ARBA" id="ARBA00023136"/>
    </source>
</evidence>
<dbReference type="Proteomes" id="UP000467636">
    <property type="component" value="Chromosome"/>
</dbReference>
<dbReference type="InterPro" id="IPR027469">
    <property type="entry name" value="Cation_efflux_TMD_sf"/>
</dbReference>
<feature type="transmembrane region" description="Helical" evidence="11">
    <location>
        <begin position="77"/>
        <end position="99"/>
    </location>
</feature>
<keyword evidence="6" id="KW-0862">Zinc</keyword>
<evidence type="ECO:0000256" key="5">
    <source>
        <dbReference type="ARBA" id="ARBA00022753"/>
    </source>
</evidence>
<dbReference type="AlphaFoldDB" id="A0AAD1HV19"/>
<dbReference type="InterPro" id="IPR026765">
    <property type="entry name" value="Tmem163"/>
</dbReference>